<comment type="similarity">
    <text evidence="5">Belongs to the NAD(P)-dependent epimerase/dehydratase family. UDP-glucuronic acid decarboxylase subfamily.</text>
</comment>
<evidence type="ECO:0000256" key="6">
    <source>
        <dbReference type="ARBA" id="ARBA00012290"/>
    </source>
</evidence>
<dbReference type="PANTHER" id="PTHR43078:SF6">
    <property type="entry name" value="UDP-GLUCURONIC ACID DECARBOXYLASE 1"/>
    <property type="match status" value="1"/>
</dbReference>
<organism evidence="17 18">
    <name type="scientific">Rhodopila globiformis</name>
    <name type="common">Rhodopseudomonas globiformis</name>
    <dbReference type="NCBI Taxonomy" id="1071"/>
    <lineage>
        <taxon>Bacteria</taxon>
        <taxon>Pseudomonadati</taxon>
        <taxon>Pseudomonadota</taxon>
        <taxon>Alphaproteobacteria</taxon>
        <taxon>Acetobacterales</taxon>
        <taxon>Acetobacteraceae</taxon>
        <taxon>Rhodopila</taxon>
    </lineage>
</organism>
<keyword evidence="10" id="KW-0735">Signal-anchor</keyword>
<keyword evidence="9" id="KW-0210">Decarboxylase</keyword>
<dbReference type="InterPro" id="IPR016040">
    <property type="entry name" value="NAD(P)-bd_dom"/>
</dbReference>
<evidence type="ECO:0000259" key="16">
    <source>
        <dbReference type="Pfam" id="PF16363"/>
    </source>
</evidence>
<dbReference type="Proteomes" id="UP000239724">
    <property type="component" value="Unassembled WGS sequence"/>
</dbReference>
<sequence length="327" mass="36177">MSLTRTRILVTGGAGFLGSHLCERLLAEGHDVLCVDNYFTGRKDNIAHLIGNPHFEAHRHDVTFPLYVEVDQIYNLACPASPVHYQFDPVQTTKTSVIGAINMLGLAKRVGATILQASTSEVYGDPTVHPQTEEYRGNVNPLGPRACYDEGKRCAETLFFDYHRQHEVRIKVVRIFNTYGPRMHPNDGRVVSNFIMQALQNQDITLYGDGGQTRAFCFVDDLVDGLIRMMATGPEVTGPVNIGNPHEISVRELAERVIRITGSASRIVHRPLPQDDPLQRCPDISLAQSALGWRPKVELDTGLRQTADYFKRMLAAADSPASQGVAG</sequence>
<proteinExistence type="inferred from homology"/>
<dbReference type="RefSeq" id="WP_104519593.1">
    <property type="nucleotide sequence ID" value="NZ_NHRY01000149.1"/>
</dbReference>
<protein>
    <recommendedName>
        <fullName evidence="6">UDP-glucuronate decarboxylase</fullName>
        <ecNumber evidence="6">4.1.1.35</ecNumber>
    </recommendedName>
</protein>
<evidence type="ECO:0000256" key="9">
    <source>
        <dbReference type="ARBA" id="ARBA00022793"/>
    </source>
</evidence>
<gene>
    <name evidence="17" type="ORF">CCS01_14690</name>
</gene>
<comment type="subcellular location">
    <subcellularLocation>
        <location evidence="3">Cytoplasm</location>
    </subcellularLocation>
    <subcellularLocation>
        <location evidence="2">Golgi apparatus</location>
        <location evidence="2">Golgi stack membrane</location>
        <topology evidence="2">Single-pass type II membrane protein</topology>
    </subcellularLocation>
</comment>
<dbReference type="AlphaFoldDB" id="A0A2S6NFD9"/>
<comment type="cofactor">
    <cofactor evidence="1">
        <name>NAD(+)</name>
        <dbReference type="ChEBI" id="CHEBI:57540"/>
    </cofactor>
</comment>
<evidence type="ECO:0000256" key="13">
    <source>
        <dbReference type="ARBA" id="ARBA00023034"/>
    </source>
</evidence>
<evidence type="ECO:0000256" key="12">
    <source>
        <dbReference type="ARBA" id="ARBA00023027"/>
    </source>
</evidence>
<evidence type="ECO:0000256" key="5">
    <source>
        <dbReference type="ARBA" id="ARBA00007505"/>
    </source>
</evidence>
<comment type="pathway">
    <text evidence="4">Nucleotide-sugar biosynthesis; UDP-alpha-D-xylose biosynthesis; UDP-alpha-D-xylose from UDP-alpha-D-glucuronate: step 1/1.</text>
</comment>
<evidence type="ECO:0000256" key="3">
    <source>
        <dbReference type="ARBA" id="ARBA00004496"/>
    </source>
</evidence>
<evidence type="ECO:0000313" key="18">
    <source>
        <dbReference type="Proteomes" id="UP000239724"/>
    </source>
</evidence>
<dbReference type="Pfam" id="PF16363">
    <property type="entry name" value="GDP_Man_Dehyd"/>
    <property type="match status" value="1"/>
</dbReference>
<keyword evidence="13" id="KW-0333">Golgi apparatus</keyword>
<keyword evidence="15" id="KW-0456">Lyase</keyword>
<dbReference type="SUPFAM" id="SSF51735">
    <property type="entry name" value="NAD(P)-binding Rossmann-fold domains"/>
    <property type="match status" value="1"/>
</dbReference>
<keyword evidence="11" id="KW-1133">Transmembrane helix</keyword>
<evidence type="ECO:0000256" key="4">
    <source>
        <dbReference type="ARBA" id="ARBA00005100"/>
    </source>
</evidence>
<evidence type="ECO:0000256" key="10">
    <source>
        <dbReference type="ARBA" id="ARBA00022968"/>
    </source>
</evidence>
<keyword evidence="14" id="KW-0472">Membrane</keyword>
<accession>A0A2S6NFD9</accession>
<evidence type="ECO:0000256" key="11">
    <source>
        <dbReference type="ARBA" id="ARBA00022989"/>
    </source>
</evidence>
<dbReference type="InterPro" id="IPR044516">
    <property type="entry name" value="UXS-like"/>
</dbReference>
<evidence type="ECO:0000256" key="14">
    <source>
        <dbReference type="ARBA" id="ARBA00023136"/>
    </source>
</evidence>
<dbReference type="GO" id="GO:0048040">
    <property type="term" value="F:UDP-glucuronate decarboxylase activity"/>
    <property type="evidence" value="ECO:0007669"/>
    <property type="project" value="UniProtKB-EC"/>
</dbReference>
<evidence type="ECO:0000256" key="15">
    <source>
        <dbReference type="ARBA" id="ARBA00023239"/>
    </source>
</evidence>
<comment type="caution">
    <text evidence="17">The sequence shown here is derived from an EMBL/GenBank/DDBJ whole genome shotgun (WGS) entry which is preliminary data.</text>
</comment>
<keyword evidence="12" id="KW-0520">NAD</keyword>
<reference evidence="17 18" key="1">
    <citation type="journal article" date="2018" name="Arch. Microbiol.">
        <title>New insights into the metabolic potential of the phototrophic purple bacterium Rhodopila globiformis DSM 161(T) from its draft genome sequence and evidence for a vanadium-dependent nitrogenase.</title>
        <authorList>
            <person name="Imhoff J.F."/>
            <person name="Rahn T."/>
            <person name="Kunzel S."/>
            <person name="Neulinger S.C."/>
        </authorList>
    </citation>
    <scope>NUCLEOTIDE SEQUENCE [LARGE SCALE GENOMIC DNA]</scope>
    <source>
        <strain evidence="17 18">DSM 161</strain>
    </source>
</reference>
<dbReference type="OrthoDB" id="9801785at2"/>
<evidence type="ECO:0000313" key="17">
    <source>
        <dbReference type="EMBL" id="PPQ33310.1"/>
    </source>
</evidence>
<evidence type="ECO:0000256" key="2">
    <source>
        <dbReference type="ARBA" id="ARBA00004447"/>
    </source>
</evidence>
<dbReference type="EMBL" id="NHRY01000149">
    <property type="protein sequence ID" value="PPQ33310.1"/>
    <property type="molecule type" value="Genomic_DNA"/>
</dbReference>
<dbReference type="CDD" id="cd05230">
    <property type="entry name" value="UGD_SDR_e"/>
    <property type="match status" value="1"/>
</dbReference>
<dbReference type="InterPro" id="IPR036291">
    <property type="entry name" value="NAD(P)-bd_dom_sf"/>
</dbReference>
<evidence type="ECO:0000256" key="7">
    <source>
        <dbReference type="ARBA" id="ARBA00022490"/>
    </source>
</evidence>
<keyword evidence="8" id="KW-0812">Transmembrane</keyword>
<keyword evidence="7" id="KW-0963">Cytoplasm</keyword>
<dbReference type="Gene3D" id="3.40.50.720">
    <property type="entry name" value="NAD(P)-binding Rossmann-like Domain"/>
    <property type="match status" value="2"/>
</dbReference>
<dbReference type="EC" id="4.1.1.35" evidence="6"/>
<evidence type="ECO:0000256" key="8">
    <source>
        <dbReference type="ARBA" id="ARBA00022692"/>
    </source>
</evidence>
<dbReference type="GO" id="GO:0070403">
    <property type="term" value="F:NAD+ binding"/>
    <property type="evidence" value="ECO:0007669"/>
    <property type="project" value="InterPro"/>
</dbReference>
<dbReference type="FunFam" id="3.40.50.720:FF:000150">
    <property type="entry name" value="UDP-glucuronic acid decarboxylase 6"/>
    <property type="match status" value="1"/>
</dbReference>
<dbReference type="GO" id="GO:0033320">
    <property type="term" value="P:UDP-D-xylose biosynthetic process"/>
    <property type="evidence" value="ECO:0007669"/>
    <property type="project" value="UniProtKB-UniPathway"/>
</dbReference>
<feature type="domain" description="NAD(P)-binding" evidence="16">
    <location>
        <begin position="9"/>
        <end position="306"/>
    </location>
</feature>
<dbReference type="GO" id="GO:0042732">
    <property type="term" value="P:D-xylose metabolic process"/>
    <property type="evidence" value="ECO:0007669"/>
    <property type="project" value="InterPro"/>
</dbReference>
<evidence type="ECO:0000256" key="1">
    <source>
        <dbReference type="ARBA" id="ARBA00001911"/>
    </source>
</evidence>
<dbReference type="UniPathway" id="UPA00796">
    <property type="reaction ID" value="UER00771"/>
</dbReference>
<dbReference type="GO" id="GO:0005737">
    <property type="term" value="C:cytoplasm"/>
    <property type="evidence" value="ECO:0007669"/>
    <property type="project" value="UniProtKB-SubCell"/>
</dbReference>
<name>A0A2S6NFD9_RHOGL</name>
<keyword evidence="18" id="KW-1185">Reference proteome</keyword>
<dbReference type="PANTHER" id="PTHR43078">
    <property type="entry name" value="UDP-GLUCURONIC ACID DECARBOXYLASE-RELATED"/>
    <property type="match status" value="1"/>
</dbReference>